<keyword evidence="3" id="KW-1185">Reference proteome</keyword>
<gene>
    <name evidence="2" type="ORF">BDW42DRAFT_173214</name>
</gene>
<dbReference type="EMBL" id="KZ559562">
    <property type="protein sequence ID" value="PLN79327.1"/>
    <property type="molecule type" value="Genomic_DNA"/>
</dbReference>
<name>A0A2J5HQD4_9EURO</name>
<evidence type="ECO:0000313" key="2">
    <source>
        <dbReference type="EMBL" id="PLN79327.1"/>
    </source>
</evidence>
<keyword evidence="1" id="KW-0812">Transmembrane</keyword>
<evidence type="ECO:0000256" key="1">
    <source>
        <dbReference type="SAM" id="Phobius"/>
    </source>
</evidence>
<organism evidence="2 3">
    <name type="scientific">Aspergillus taichungensis</name>
    <dbReference type="NCBI Taxonomy" id="482145"/>
    <lineage>
        <taxon>Eukaryota</taxon>
        <taxon>Fungi</taxon>
        <taxon>Dikarya</taxon>
        <taxon>Ascomycota</taxon>
        <taxon>Pezizomycotina</taxon>
        <taxon>Eurotiomycetes</taxon>
        <taxon>Eurotiomycetidae</taxon>
        <taxon>Eurotiales</taxon>
        <taxon>Aspergillaceae</taxon>
        <taxon>Aspergillus</taxon>
        <taxon>Aspergillus subgen. Circumdati</taxon>
    </lineage>
</organism>
<accession>A0A2J5HQD4</accession>
<reference evidence="3" key="1">
    <citation type="submission" date="2017-12" db="EMBL/GenBank/DDBJ databases">
        <authorList>
            <consortium name="DOE Joint Genome Institute"/>
            <person name="Mondo S.J."/>
            <person name="Kjaerbolling I."/>
            <person name="Vesth T.C."/>
            <person name="Frisvad J.C."/>
            <person name="Nybo J.L."/>
            <person name="Theobald S."/>
            <person name="Kuo A."/>
            <person name="Bowyer P."/>
            <person name="Matsuda Y."/>
            <person name="Lyhne E.K."/>
            <person name="Kogle M.E."/>
            <person name="Clum A."/>
            <person name="Lipzen A."/>
            <person name="Salamov A."/>
            <person name="Ngan C.Y."/>
            <person name="Daum C."/>
            <person name="Chiniquy J."/>
            <person name="Barry K."/>
            <person name="LaButti K."/>
            <person name="Haridas S."/>
            <person name="Simmons B.A."/>
            <person name="Magnuson J.K."/>
            <person name="Mortensen U.H."/>
            <person name="Larsen T.O."/>
            <person name="Grigoriev I.V."/>
            <person name="Baker S.E."/>
            <person name="Andersen M.R."/>
            <person name="Nordberg H.P."/>
            <person name="Cantor M.N."/>
            <person name="Hua S.X."/>
        </authorList>
    </citation>
    <scope>NUCLEOTIDE SEQUENCE [LARGE SCALE GENOMIC DNA]</scope>
    <source>
        <strain evidence="3">IBT 19404</strain>
    </source>
</reference>
<dbReference type="Proteomes" id="UP000235023">
    <property type="component" value="Unassembled WGS sequence"/>
</dbReference>
<evidence type="ECO:0000313" key="3">
    <source>
        <dbReference type="Proteomes" id="UP000235023"/>
    </source>
</evidence>
<feature type="transmembrane region" description="Helical" evidence="1">
    <location>
        <begin position="20"/>
        <end position="36"/>
    </location>
</feature>
<protein>
    <submittedName>
        <fullName evidence="2">Uncharacterized protein</fullName>
    </submittedName>
</protein>
<proteinExistence type="predicted"/>
<keyword evidence="1" id="KW-0472">Membrane</keyword>
<keyword evidence="1" id="KW-1133">Transmembrane helix</keyword>
<dbReference type="AlphaFoldDB" id="A0A2J5HQD4"/>
<sequence>MMMSVKMRSYRDHLISNTKYLYIILFPPILPVSYSTRLGQSPGPTWFSKPPCAQGSDSNQQVVLERHFFLPSSRKVTVRGAPS</sequence>